<dbReference type="HOGENOM" id="CLU_249926_0_0_1"/>
<evidence type="ECO:0000313" key="4">
    <source>
        <dbReference type="EnsemblMetazoa" id="HelroP168014"/>
    </source>
</evidence>
<feature type="compositionally biased region" description="Basic and acidic residues" evidence="1">
    <location>
        <begin position="507"/>
        <end position="516"/>
    </location>
</feature>
<dbReference type="PANTHER" id="PTHR31640:SF1">
    <property type="entry name" value="BRIDGE-LIKE LIPID TRANSFER PROTEIN FAMILY MEMBER 1"/>
    <property type="match status" value="1"/>
</dbReference>
<gene>
    <name evidence="4" type="primary">20202175</name>
    <name evidence="3" type="ORF">HELRODRAFT_168014</name>
</gene>
<feature type="region of interest" description="Disordered" evidence="1">
    <location>
        <begin position="491"/>
        <end position="529"/>
    </location>
</feature>
<feature type="compositionally biased region" description="Polar residues" evidence="1">
    <location>
        <begin position="790"/>
        <end position="801"/>
    </location>
</feature>
<feature type="compositionally biased region" description="Polar residues" evidence="1">
    <location>
        <begin position="1183"/>
        <end position="1213"/>
    </location>
</feature>
<proteinExistence type="predicted"/>
<dbReference type="InterPro" id="IPR056741">
    <property type="entry name" value="BLTP1_M"/>
</dbReference>
<feature type="domain" description="Bridge-like lipid transfer protein family member 1 middle region" evidence="2">
    <location>
        <begin position="467"/>
        <end position="693"/>
    </location>
</feature>
<dbReference type="InterPro" id="IPR033616">
    <property type="entry name" value="BLTP1"/>
</dbReference>
<keyword evidence="5" id="KW-1185">Reference proteome</keyword>
<feature type="region of interest" description="Disordered" evidence="1">
    <location>
        <begin position="1174"/>
        <end position="1213"/>
    </location>
</feature>
<dbReference type="EMBL" id="AMQM01002885">
    <property type="status" value="NOT_ANNOTATED_CDS"/>
    <property type="molecule type" value="Genomic_DNA"/>
</dbReference>
<organism evidence="4 5">
    <name type="scientific">Helobdella robusta</name>
    <name type="common">Californian leech</name>
    <dbReference type="NCBI Taxonomy" id="6412"/>
    <lineage>
        <taxon>Eukaryota</taxon>
        <taxon>Metazoa</taxon>
        <taxon>Spiralia</taxon>
        <taxon>Lophotrochozoa</taxon>
        <taxon>Annelida</taxon>
        <taxon>Clitellata</taxon>
        <taxon>Hirudinea</taxon>
        <taxon>Rhynchobdellida</taxon>
        <taxon>Glossiphoniidae</taxon>
        <taxon>Helobdella</taxon>
    </lineage>
</organism>
<dbReference type="Proteomes" id="UP000015101">
    <property type="component" value="Unassembled WGS sequence"/>
</dbReference>
<evidence type="ECO:0000313" key="3">
    <source>
        <dbReference type="EMBL" id="ESO10150.1"/>
    </source>
</evidence>
<name>T1F025_HELRO</name>
<protein>
    <recommendedName>
        <fullName evidence="2">Bridge-like lipid transfer protein family member 1 middle region domain-containing protein</fullName>
    </recommendedName>
</protein>
<dbReference type="OrthoDB" id="6288454at2759"/>
<dbReference type="CTD" id="20202175"/>
<sequence>MRRRYIESATPYLCSVHPSTIVDMLHMKCLNTVLDQEDKNTTLPSCLSDWGDNSETTTTSIDKLQLNKILIYSYNYLKFASKSGLSAVASKGGLSPPETISLFSEFKSTKKVNKVITQIAKIFHHDSEQTSKFRTLSFNPTKSPNIPSKNKKKTLKKAGEVTSISLFAICYNKVQLQLLNTTEIKTTTTILLSNADCPKNKKSAQMDPADLNIMSIASIGNKIGVGRKKAQDDYRKLIKKTNTSTVKCKTFSEARKSNSVIQVDIKQLHLQLRRSKSFLSNLTDPYSLTAIPPASSKVFFKFETELRNCSSHSLFNEIPFSWELYQIAEAVEESPKKCSNDTQQIEIGDVINLLMFECGFEDIKFTSATRTGYMEKAKLQTTPKDRFKFFQLVDKNQPTTATSTSFMMDDSSVQNTITKNASCFGAPKALSKSAKPLQMNVEVVNDKNVNAGIKSSIILLENKAADKSNNNTNGETSKERVLSFSTVEENFAPPQTPAATTSTAANDADKFKEPNRDNPLNNQETKLTNKKLTGDASSFGLQIKTVWFNFAAPPASSKEIKYAANKHDWNLLSTATPSINAWMNPCHKAIKSAQLMFNRFNKRMHSVMACLMTGALDMQNIHLMPKSKYNKTTWESKFLQDDPSCQLVTVMRKFIHASHVEDIEKCMAEDVIPPNEILKNGIMILIRQWKNVLYLPMFDENTYKAKKKVTVTFALPVMDDNENEHEQIYEHLRHESDHHNSSTNAVTMEDMDVNLDNVDIIDESTSLLKAEGGSVQKATPQSFSERHFNQQRQSKVGSGSHSVRDEFIDDHSKQQNFTIVEGSSLFHSADSMTPLKQKLTDNDVSNLTLNSGCTSDHILFTNNINESMNNVHAQQHTFSDVLFLPASNTKSQQKRDLNEWMNKQHEYINNHNIFQSKGQESSLRGPEQRYHYQQQLNRQRIAQADPKQNYWSFGTKFTKNTGSSDASKDGRVHYQASSTFQLIDAQVLFKPLLEAMGLGMKAIKMSSVMEKFGGELSVLADLKEIRIDIVDSETMIRSKTLKKRLITKSTGLRVRPTFLCKSFCINLSMVDVFDFEENEQANKEEDEKLKEGGGLEVGDSGRSTHSARNFDHEPVLLKTVHLLKDTVEQIEVKPTTTKVIFGLTSQSVNQHVNMSLLRLVHQFVTMVENVAKTKSDLQRDTPETFSTPPSAGINETTSPFFTLNNPSKSQNTVLDAPKSKPFFPGAESNVKRKHIDKQLDSVEKGYGAYAGYEQEDINVLPQSLKRQQQSNVAVVTNVATPVLAGNQHKVLFSDIKENTPKCWKTMYHLINLYNNMPEMMKTIERPALSVVEDEQKTKIAGHGSPPKYASISAVLSGLKLQAELQNSTASFTHREKIKGVTKKKSTESSAFVSTDQTTVTLLEGMQSSIQHCFAHHGSSQLEKTVQHAPGIHKNAQQTCKRRDGVIVKVLGIVYAVSGFECKKKIPAYHMQKCVTR</sequence>
<dbReference type="GeneID" id="20202175"/>
<dbReference type="eggNOG" id="KOG3596">
    <property type="taxonomic scope" value="Eukaryota"/>
</dbReference>
<feature type="region of interest" description="Disordered" evidence="1">
    <location>
        <begin position="1083"/>
        <end position="1106"/>
    </location>
</feature>
<reference evidence="5" key="1">
    <citation type="submission" date="2012-12" db="EMBL/GenBank/DDBJ databases">
        <authorList>
            <person name="Hellsten U."/>
            <person name="Grimwood J."/>
            <person name="Chapman J.A."/>
            <person name="Shapiro H."/>
            <person name="Aerts A."/>
            <person name="Otillar R.P."/>
            <person name="Terry A.Y."/>
            <person name="Boore J.L."/>
            <person name="Simakov O."/>
            <person name="Marletaz F."/>
            <person name="Cho S.-J."/>
            <person name="Edsinger-Gonzales E."/>
            <person name="Havlak P."/>
            <person name="Kuo D.-H."/>
            <person name="Larsson T."/>
            <person name="Lv J."/>
            <person name="Arendt D."/>
            <person name="Savage R."/>
            <person name="Osoegawa K."/>
            <person name="de Jong P."/>
            <person name="Lindberg D.R."/>
            <person name="Seaver E.C."/>
            <person name="Weisblat D.A."/>
            <person name="Putnam N.H."/>
            <person name="Grigoriev I.V."/>
            <person name="Rokhsar D.S."/>
        </authorList>
    </citation>
    <scope>NUCLEOTIDE SEQUENCE</scope>
</reference>
<dbReference type="GO" id="GO:0098793">
    <property type="term" value="C:presynapse"/>
    <property type="evidence" value="ECO:0007669"/>
    <property type="project" value="GOC"/>
</dbReference>
<dbReference type="EMBL" id="KB095905">
    <property type="protein sequence ID" value="ESO10150.1"/>
    <property type="molecule type" value="Genomic_DNA"/>
</dbReference>
<dbReference type="GO" id="GO:0048488">
    <property type="term" value="P:synaptic vesicle endocytosis"/>
    <property type="evidence" value="ECO:0000318"/>
    <property type="project" value="GO_Central"/>
</dbReference>
<dbReference type="RefSeq" id="XP_009011964.1">
    <property type="nucleotide sequence ID" value="XM_009013716.1"/>
</dbReference>
<feature type="region of interest" description="Disordered" evidence="1">
    <location>
        <begin position="773"/>
        <end position="803"/>
    </location>
</feature>
<evidence type="ECO:0000313" key="5">
    <source>
        <dbReference type="Proteomes" id="UP000015101"/>
    </source>
</evidence>
<dbReference type="Pfam" id="PF25039">
    <property type="entry name" value="BLTP1_M"/>
    <property type="match status" value="3"/>
</dbReference>
<dbReference type="PANTHER" id="PTHR31640">
    <property type="entry name" value="TRANSMEMBRANE PROTEIN KIAA1109"/>
    <property type="match status" value="1"/>
</dbReference>
<feature type="compositionally biased region" description="Basic and acidic residues" evidence="1">
    <location>
        <begin position="1083"/>
        <end position="1093"/>
    </location>
</feature>
<feature type="domain" description="Bridge-like lipid transfer protein family member 1 middle region" evidence="2">
    <location>
        <begin position="1136"/>
        <end position="1320"/>
    </location>
</feature>
<evidence type="ECO:0000256" key="1">
    <source>
        <dbReference type="SAM" id="MobiDB-lite"/>
    </source>
</evidence>
<feature type="domain" description="Bridge-like lipid transfer protein family member 1 middle region" evidence="2">
    <location>
        <begin position="965"/>
        <end position="1067"/>
    </location>
</feature>
<evidence type="ECO:0000259" key="2">
    <source>
        <dbReference type="Pfam" id="PF25039"/>
    </source>
</evidence>
<reference evidence="3 5" key="2">
    <citation type="journal article" date="2013" name="Nature">
        <title>Insights into bilaterian evolution from three spiralian genomes.</title>
        <authorList>
            <person name="Simakov O."/>
            <person name="Marletaz F."/>
            <person name="Cho S.J."/>
            <person name="Edsinger-Gonzales E."/>
            <person name="Havlak P."/>
            <person name="Hellsten U."/>
            <person name="Kuo D.H."/>
            <person name="Larsson T."/>
            <person name="Lv J."/>
            <person name="Arendt D."/>
            <person name="Savage R."/>
            <person name="Osoegawa K."/>
            <person name="de Jong P."/>
            <person name="Grimwood J."/>
            <person name="Chapman J.A."/>
            <person name="Shapiro H."/>
            <person name="Aerts A."/>
            <person name="Otillar R.P."/>
            <person name="Terry A.Y."/>
            <person name="Boore J.L."/>
            <person name="Grigoriev I.V."/>
            <person name="Lindberg D.R."/>
            <person name="Seaver E.C."/>
            <person name="Weisblat D.A."/>
            <person name="Putnam N.H."/>
            <person name="Rokhsar D.S."/>
        </authorList>
    </citation>
    <scope>NUCLEOTIDE SEQUENCE</scope>
</reference>
<dbReference type="STRING" id="6412.T1F025"/>
<dbReference type="InParanoid" id="T1F025"/>
<reference evidence="4" key="3">
    <citation type="submission" date="2015-06" db="UniProtKB">
        <authorList>
            <consortium name="EnsemblMetazoa"/>
        </authorList>
    </citation>
    <scope>IDENTIFICATION</scope>
</reference>
<dbReference type="EnsemblMetazoa" id="HelroT168014">
    <property type="protein sequence ID" value="HelroP168014"/>
    <property type="gene ID" value="HelroG168014"/>
</dbReference>
<accession>T1F025</accession>
<dbReference type="KEGG" id="hro:HELRODRAFT_168014"/>